<dbReference type="InterPro" id="IPR020846">
    <property type="entry name" value="MFS_dom"/>
</dbReference>
<sequence>MERGRLVQYLVAVALSLSTATIGTLSAWPTPVVPKIKNNETFVDITKDELATVMAMSPLGFVVGSLATRFISDSLGRRTTILASVVPIICGTIIATLARVSWLLCIMYFLWGIGTGMISTVVGIYTAEIADKDIRATLSVGTRFMFNFGNLLVISIGPFLSYYTLNYCFFILPVVYFVACVFIPESPYYYLKEGRVEHARKSLLKLKDKEIVDQELELMKGHVSKEMRNSSSAWELFTGKQYRRPLVIAFGVLSSFVVDRVGRRPLLIYSFLSTGICLAIAGLYFFLQEVIRVDHSVLKAYGIAAFMAIMLSNGLSIGYSSIIGVITAEIFPLNVKFIAMTSVNILGGCLGSAVAKSYQAINNVAGFCGVFWVFASVAFVGAIFSYMTTPETKGKSLQEIQEMLHINIVSSDEEGKLNDVEVIEMIEKCRELKESKKDYSL</sequence>
<evidence type="ECO:0000313" key="7">
    <source>
        <dbReference type="Proteomes" id="UP001652582"/>
    </source>
</evidence>
<proteinExistence type="predicted"/>
<dbReference type="SUPFAM" id="SSF103473">
    <property type="entry name" value="MFS general substrate transporter"/>
    <property type="match status" value="1"/>
</dbReference>
<comment type="subcellular location">
    <subcellularLocation>
        <location evidence="1">Membrane</location>
        <topology evidence="1">Multi-pass membrane protein</topology>
    </subcellularLocation>
</comment>
<dbReference type="InterPro" id="IPR036259">
    <property type="entry name" value="MFS_trans_sf"/>
</dbReference>
<organism evidence="7 8">
    <name type="scientific">Bicyclus anynana</name>
    <name type="common">Squinting bush brown butterfly</name>
    <dbReference type="NCBI Taxonomy" id="110368"/>
    <lineage>
        <taxon>Eukaryota</taxon>
        <taxon>Metazoa</taxon>
        <taxon>Ecdysozoa</taxon>
        <taxon>Arthropoda</taxon>
        <taxon>Hexapoda</taxon>
        <taxon>Insecta</taxon>
        <taxon>Pterygota</taxon>
        <taxon>Neoptera</taxon>
        <taxon>Endopterygota</taxon>
        <taxon>Lepidoptera</taxon>
        <taxon>Glossata</taxon>
        <taxon>Ditrysia</taxon>
        <taxon>Papilionoidea</taxon>
        <taxon>Nymphalidae</taxon>
        <taxon>Satyrinae</taxon>
        <taxon>Satyrini</taxon>
        <taxon>Mycalesina</taxon>
        <taxon>Bicyclus</taxon>
    </lineage>
</organism>
<gene>
    <name evidence="8" type="primary">LOC112044797</name>
</gene>
<dbReference type="InterPro" id="IPR050549">
    <property type="entry name" value="MFS_Trehalose_Transporter"/>
</dbReference>
<dbReference type="PROSITE" id="PS00216">
    <property type="entry name" value="SUGAR_TRANSPORT_1"/>
    <property type="match status" value="1"/>
</dbReference>
<feature type="transmembrane region" description="Helical" evidence="5">
    <location>
        <begin position="106"/>
        <end position="125"/>
    </location>
</feature>
<evidence type="ECO:0000256" key="5">
    <source>
        <dbReference type="SAM" id="Phobius"/>
    </source>
</evidence>
<keyword evidence="4 5" id="KW-0472">Membrane</keyword>
<dbReference type="PANTHER" id="PTHR48021:SF1">
    <property type="entry name" value="GH07001P-RELATED"/>
    <property type="match status" value="1"/>
</dbReference>
<evidence type="ECO:0000256" key="1">
    <source>
        <dbReference type="ARBA" id="ARBA00004141"/>
    </source>
</evidence>
<dbReference type="PANTHER" id="PTHR48021">
    <property type="match status" value="1"/>
</dbReference>
<dbReference type="Pfam" id="PF00083">
    <property type="entry name" value="Sugar_tr"/>
    <property type="match status" value="1"/>
</dbReference>
<feature type="transmembrane region" description="Helical" evidence="5">
    <location>
        <begin position="80"/>
        <end position="100"/>
    </location>
</feature>
<dbReference type="InterPro" id="IPR005829">
    <property type="entry name" value="Sugar_transporter_CS"/>
</dbReference>
<feature type="transmembrane region" description="Helical" evidence="5">
    <location>
        <begin position="266"/>
        <end position="287"/>
    </location>
</feature>
<dbReference type="PROSITE" id="PS50850">
    <property type="entry name" value="MFS"/>
    <property type="match status" value="1"/>
</dbReference>
<keyword evidence="7" id="KW-1185">Reference proteome</keyword>
<evidence type="ECO:0000256" key="2">
    <source>
        <dbReference type="ARBA" id="ARBA00022692"/>
    </source>
</evidence>
<feature type="domain" description="Major facilitator superfamily (MFS) profile" evidence="6">
    <location>
        <begin position="7"/>
        <end position="393"/>
    </location>
</feature>
<reference evidence="8" key="1">
    <citation type="submission" date="2025-08" db="UniProtKB">
        <authorList>
            <consortium name="RefSeq"/>
        </authorList>
    </citation>
    <scope>IDENTIFICATION</scope>
</reference>
<dbReference type="PROSITE" id="PS00217">
    <property type="entry name" value="SUGAR_TRANSPORT_2"/>
    <property type="match status" value="1"/>
</dbReference>
<keyword evidence="2 5" id="KW-0812">Transmembrane</keyword>
<evidence type="ECO:0000259" key="6">
    <source>
        <dbReference type="PROSITE" id="PS50850"/>
    </source>
</evidence>
<evidence type="ECO:0000256" key="4">
    <source>
        <dbReference type="ARBA" id="ARBA00023136"/>
    </source>
</evidence>
<feature type="transmembrane region" description="Helical" evidence="5">
    <location>
        <begin position="145"/>
        <end position="163"/>
    </location>
</feature>
<accession>A0ABM3LMK3</accession>
<dbReference type="RefSeq" id="XP_052740299.1">
    <property type="nucleotide sequence ID" value="XM_052884339.1"/>
</dbReference>
<feature type="transmembrane region" description="Helical" evidence="5">
    <location>
        <begin position="337"/>
        <end position="358"/>
    </location>
</feature>
<keyword evidence="3 5" id="KW-1133">Transmembrane helix</keyword>
<evidence type="ECO:0000256" key="3">
    <source>
        <dbReference type="ARBA" id="ARBA00022989"/>
    </source>
</evidence>
<feature type="transmembrane region" description="Helical" evidence="5">
    <location>
        <begin position="169"/>
        <end position="191"/>
    </location>
</feature>
<dbReference type="Gene3D" id="1.20.1250.20">
    <property type="entry name" value="MFS general substrate transporter like domains"/>
    <property type="match status" value="2"/>
</dbReference>
<dbReference type="Proteomes" id="UP001652582">
    <property type="component" value="Chromosome 11"/>
</dbReference>
<feature type="transmembrane region" description="Helical" evidence="5">
    <location>
        <begin position="364"/>
        <end position="387"/>
    </location>
</feature>
<name>A0ABM3LMK3_BICAN</name>
<evidence type="ECO:0000313" key="8">
    <source>
        <dbReference type="RefSeq" id="XP_052740299.1"/>
    </source>
</evidence>
<dbReference type="InterPro" id="IPR005828">
    <property type="entry name" value="MFS_sugar_transport-like"/>
</dbReference>
<dbReference type="GeneID" id="112044797"/>
<feature type="transmembrane region" description="Helical" evidence="5">
    <location>
        <begin position="51"/>
        <end position="68"/>
    </location>
</feature>
<protein>
    <submittedName>
        <fullName evidence="8">Facilitated trehalose transporter Tret1-2 homolog isoform X2</fullName>
    </submittedName>
</protein>
<feature type="transmembrane region" description="Helical" evidence="5">
    <location>
        <begin position="299"/>
        <end position="325"/>
    </location>
</feature>